<keyword evidence="1" id="KW-0812">Transmembrane</keyword>
<evidence type="ECO:0008006" key="4">
    <source>
        <dbReference type="Google" id="ProtNLM"/>
    </source>
</evidence>
<feature type="transmembrane region" description="Helical" evidence="1">
    <location>
        <begin position="63"/>
        <end position="83"/>
    </location>
</feature>
<gene>
    <name evidence="2" type="ORF">ITJ86_01115</name>
</gene>
<dbReference type="EMBL" id="JADOET010000001">
    <property type="protein sequence ID" value="MBF8148475.1"/>
    <property type="molecule type" value="Genomic_DNA"/>
</dbReference>
<proteinExistence type="predicted"/>
<name>A0ABS0EDG9_9FLAO</name>
<accession>A0ABS0EDG9</accession>
<comment type="caution">
    <text evidence="2">The sequence shown here is derived from an EMBL/GenBank/DDBJ whole genome shotgun (WGS) entry which is preliminary data.</text>
</comment>
<keyword evidence="1" id="KW-1133">Transmembrane helix</keyword>
<organism evidence="2 3">
    <name type="scientific">Winogradskyella marina</name>
    <dbReference type="NCBI Taxonomy" id="2785530"/>
    <lineage>
        <taxon>Bacteria</taxon>
        <taxon>Pseudomonadati</taxon>
        <taxon>Bacteroidota</taxon>
        <taxon>Flavobacteriia</taxon>
        <taxon>Flavobacteriales</taxon>
        <taxon>Flavobacteriaceae</taxon>
        <taxon>Winogradskyella</taxon>
    </lineage>
</organism>
<sequence>MKSKITEKIAAKAKRVNKKVHFTTRGLLNSAYKRTVKRNFKKRSKKTLFGIRQRVRSPKLSKASLTVSMVLKLLVFASIAVVACI</sequence>
<protein>
    <recommendedName>
        <fullName evidence="4">50S ribosomal protein L35</fullName>
    </recommendedName>
</protein>
<evidence type="ECO:0000313" key="3">
    <source>
        <dbReference type="Proteomes" id="UP000611215"/>
    </source>
</evidence>
<dbReference type="Proteomes" id="UP000611215">
    <property type="component" value="Unassembled WGS sequence"/>
</dbReference>
<keyword evidence="1" id="KW-0472">Membrane</keyword>
<reference evidence="2 3" key="1">
    <citation type="submission" date="2020-11" db="EMBL/GenBank/DDBJ databases">
        <title>Winogradskyella marina sp. nov., isolated from marine sediment.</title>
        <authorList>
            <person name="Bo J."/>
            <person name="Wang S."/>
            <person name="Song X."/>
            <person name="Du Z."/>
        </authorList>
    </citation>
    <scope>NUCLEOTIDE SEQUENCE [LARGE SCALE GENOMIC DNA]</scope>
    <source>
        <strain evidence="2 3">F6397</strain>
    </source>
</reference>
<evidence type="ECO:0000313" key="2">
    <source>
        <dbReference type="EMBL" id="MBF8148475.1"/>
    </source>
</evidence>
<dbReference type="RefSeq" id="WP_195869761.1">
    <property type="nucleotide sequence ID" value="NZ_JADOET010000001.1"/>
</dbReference>
<keyword evidence="3" id="KW-1185">Reference proteome</keyword>
<evidence type="ECO:0000256" key="1">
    <source>
        <dbReference type="SAM" id="Phobius"/>
    </source>
</evidence>